<keyword evidence="4" id="KW-1185">Reference proteome</keyword>
<name>A0ABV2AH78_9EUKA</name>
<dbReference type="Proteomes" id="UP001439008">
    <property type="component" value="Unassembled WGS sequence"/>
</dbReference>
<gene>
    <name evidence="3" type="ORF">MHBO_000908</name>
</gene>
<evidence type="ECO:0000256" key="1">
    <source>
        <dbReference type="SAM" id="Coils"/>
    </source>
</evidence>
<organism evidence="3 4">
    <name type="scientific">Bonamia ostreae</name>
    <dbReference type="NCBI Taxonomy" id="126728"/>
    <lineage>
        <taxon>Eukaryota</taxon>
        <taxon>Sar</taxon>
        <taxon>Rhizaria</taxon>
        <taxon>Endomyxa</taxon>
        <taxon>Ascetosporea</taxon>
        <taxon>Haplosporida</taxon>
        <taxon>Bonamia</taxon>
    </lineage>
</organism>
<feature type="coiled-coil region" evidence="1">
    <location>
        <begin position="1"/>
        <end position="72"/>
    </location>
</feature>
<proteinExistence type="predicted"/>
<comment type="caution">
    <text evidence="3">The sequence shown here is derived from an EMBL/GenBank/DDBJ whole genome shotgun (WGS) entry which is preliminary data.</text>
</comment>
<accession>A0ABV2AH78</accession>
<evidence type="ECO:0000313" key="3">
    <source>
        <dbReference type="EMBL" id="MES1919031.1"/>
    </source>
</evidence>
<sequence>MVNLESQIDQLRDSLANEKARIIESVRATFNKVSKNHFFQLRKDKQTLKRKLQSLKSNKEKSEAAAKRAKMELKYKIEALCHSEKRLFSLVKVCCSSNALEKRTRLGHSEPSERPRPQVPRPEQGKHAENANSPRRKRLAPDGTGQTQKKLRVVEEQTRRTDFRNRVQQENLSRHGLFVRKGNKATENQN</sequence>
<reference evidence="3 4" key="1">
    <citation type="journal article" date="2024" name="BMC Biol.">
        <title>Comparative genomics of Ascetosporea gives new insight into the evolutionary basis for animal parasitism in Rhizaria.</title>
        <authorList>
            <person name="Hiltunen Thoren M."/>
            <person name="Onut-Brannstrom I."/>
            <person name="Alfjorden A."/>
            <person name="Peckova H."/>
            <person name="Swords F."/>
            <person name="Hooper C."/>
            <person name="Holzer A.S."/>
            <person name="Bass D."/>
            <person name="Burki F."/>
        </authorList>
    </citation>
    <scope>NUCLEOTIDE SEQUENCE [LARGE SCALE GENOMIC DNA]</scope>
    <source>
        <strain evidence="3">20-A016</strain>
    </source>
</reference>
<evidence type="ECO:0000256" key="2">
    <source>
        <dbReference type="SAM" id="MobiDB-lite"/>
    </source>
</evidence>
<evidence type="ECO:0000313" key="4">
    <source>
        <dbReference type="Proteomes" id="UP001439008"/>
    </source>
</evidence>
<dbReference type="EMBL" id="JBDODL010000183">
    <property type="protein sequence ID" value="MES1919031.1"/>
    <property type="molecule type" value="Genomic_DNA"/>
</dbReference>
<feature type="region of interest" description="Disordered" evidence="2">
    <location>
        <begin position="103"/>
        <end position="190"/>
    </location>
</feature>
<feature type="compositionally biased region" description="Basic and acidic residues" evidence="2">
    <location>
        <begin position="152"/>
        <end position="167"/>
    </location>
</feature>
<feature type="compositionally biased region" description="Basic and acidic residues" evidence="2">
    <location>
        <begin position="103"/>
        <end position="116"/>
    </location>
</feature>
<protein>
    <submittedName>
        <fullName evidence="3">Uncharacterized protein</fullName>
    </submittedName>
</protein>
<keyword evidence="1" id="KW-0175">Coiled coil</keyword>